<feature type="region of interest" description="Disordered" evidence="1">
    <location>
        <begin position="58"/>
        <end position="81"/>
    </location>
</feature>
<sequence length="81" mass="8944">MAGTHPYPKNELLLMTVAPCHLKPSVVFDWGTHIGVSARIFYECDQAFKLGYEIHHAPSRRPWKNSPYASASSSPASGCRA</sequence>
<evidence type="ECO:0000256" key="1">
    <source>
        <dbReference type="SAM" id="MobiDB-lite"/>
    </source>
</evidence>
<accession>A0A837CCJ0</accession>
<gene>
    <name evidence="2" type="ORF">BJA5080_03063</name>
</gene>
<feature type="compositionally biased region" description="Low complexity" evidence="1">
    <location>
        <begin position="66"/>
        <end position="81"/>
    </location>
</feature>
<dbReference type="Proteomes" id="UP000024900">
    <property type="component" value="Unassembled WGS sequence"/>
</dbReference>
<reference evidence="2 3" key="1">
    <citation type="journal article" date="2014" name="BMC Genomics">
        <title>Comparative genomics of Bradyrhizobium japonicum CPAC 15 and Bradyrhizobium diazoefficiens CPAC 7: elite model strains for understanding symbiotic performance with soybean.</title>
        <authorList>
            <person name="Siqueira A.F."/>
            <person name="Ormeno-Orrillo E."/>
            <person name="Souza R.C."/>
            <person name="Rodrigues E.P."/>
            <person name="Almeida L.G."/>
            <person name="Barcellos F.G."/>
            <person name="Batista J.S."/>
            <person name="Nakatami A.S."/>
            <person name="Martinez-Romero E."/>
            <person name="Vasconcelos A.T."/>
            <person name="Hungria M."/>
        </authorList>
    </citation>
    <scope>NUCLEOTIDE SEQUENCE [LARGE SCALE GENOMIC DNA]</scope>
    <source>
        <strain evidence="2 3">SEMIA 5080</strain>
    </source>
</reference>
<name>A0A837CCJ0_9BRAD</name>
<comment type="caution">
    <text evidence="2">The sequence shown here is derived from an EMBL/GenBank/DDBJ whole genome shotgun (WGS) entry which is preliminary data.</text>
</comment>
<protein>
    <submittedName>
        <fullName evidence="2">Uncharacterized protein</fullName>
    </submittedName>
</protein>
<organism evidence="2 3">
    <name type="scientific">Bradyrhizobium diazoefficiens SEMIA 5080</name>
    <dbReference type="NCBI Taxonomy" id="754504"/>
    <lineage>
        <taxon>Bacteria</taxon>
        <taxon>Pseudomonadati</taxon>
        <taxon>Pseudomonadota</taxon>
        <taxon>Alphaproteobacteria</taxon>
        <taxon>Hyphomicrobiales</taxon>
        <taxon>Nitrobacteraceae</taxon>
        <taxon>Bradyrhizobium</taxon>
    </lineage>
</organism>
<dbReference type="AlphaFoldDB" id="A0A837CCJ0"/>
<proteinExistence type="predicted"/>
<evidence type="ECO:0000313" key="2">
    <source>
        <dbReference type="EMBL" id="KGJ66443.1"/>
    </source>
</evidence>
<dbReference type="EMBL" id="ADOU02000005">
    <property type="protein sequence ID" value="KGJ66443.1"/>
    <property type="molecule type" value="Genomic_DNA"/>
</dbReference>
<evidence type="ECO:0000313" key="3">
    <source>
        <dbReference type="Proteomes" id="UP000024900"/>
    </source>
</evidence>